<feature type="compositionally biased region" description="Gly residues" evidence="1">
    <location>
        <begin position="11"/>
        <end position="26"/>
    </location>
</feature>
<feature type="non-terminal residue" evidence="2">
    <location>
        <position position="47"/>
    </location>
</feature>
<feature type="compositionally biased region" description="Basic and acidic residues" evidence="1">
    <location>
        <begin position="1"/>
        <end position="10"/>
    </location>
</feature>
<organism evidence="2 3">
    <name type="scientific">Petrolisthes manimaculis</name>
    <dbReference type="NCBI Taxonomy" id="1843537"/>
    <lineage>
        <taxon>Eukaryota</taxon>
        <taxon>Metazoa</taxon>
        <taxon>Ecdysozoa</taxon>
        <taxon>Arthropoda</taxon>
        <taxon>Crustacea</taxon>
        <taxon>Multicrustacea</taxon>
        <taxon>Malacostraca</taxon>
        <taxon>Eumalacostraca</taxon>
        <taxon>Eucarida</taxon>
        <taxon>Decapoda</taxon>
        <taxon>Pleocyemata</taxon>
        <taxon>Anomura</taxon>
        <taxon>Galatheoidea</taxon>
        <taxon>Porcellanidae</taxon>
        <taxon>Petrolisthes</taxon>
    </lineage>
</organism>
<name>A0AAE1NM97_9EUCA</name>
<evidence type="ECO:0000313" key="2">
    <source>
        <dbReference type="EMBL" id="KAK4291682.1"/>
    </source>
</evidence>
<reference evidence="2" key="1">
    <citation type="submission" date="2023-11" db="EMBL/GenBank/DDBJ databases">
        <title>Genome assemblies of two species of porcelain crab, Petrolisthes cinctipes and Petrolisthes manimaculis (Anomura: Porcellanidae).</title>
        <authorList>
            <person name="Angst P."/>
        </authorList>
    </citation>
    <scope>NUCLEOTIDE SEQUENCE</scope>
    <source>
        <strain evidence="2">PB745_02</strain>
        <tissue evidence="2">Gill</tissue>
    </source>
</reference>
<proteinExistence type="predicted"/>
<dbReference type="EMBL" id="JAWZYT010005078">
    <property type="protein sequence ID" value="KAK4291682.1"/>
    <property type="molecule type" value="Genomic_DNA"/>
</dbReference>
<gene>
    <name evidence="2" type="ORF">Pmani_035503</name>
</gene>
<feature type="compositionally biased region" description="Basic and acidic residues" evidence="1">
    <location>
        <begin position="27"/>
        <end position="38"/>
    </location>
</feature>
<feature type="region of interest" description="Disordered" evidence="1">
    <location>
        <begin position="1"/>
        <end position="47"/>
    </location>
</feature>
<evidence type="ECO:0000256" key="1">
    <source>
        <dbReference type="SAM" id="MobiDB-lite"/>
    </source>
</evidence>
<sequence length="47" mass="4559">MGEGGHEGVRFEGGCGGGEEGVNVGGERGEKVGDEGRRGIGGGEVKG</sequence>
<dbReference type="AlphaFoldDB" id="A0AAE1NM97"/>
<protein>
    <submittedName>
        <fullName evidence="2">Uncharacterized protein</fullName>
    </submittedName>
</protein>
<comment type="caution">
    <text evidence="2">The sequence shown here is derived from an EMBL/GenBank/DDBJ whole genome shotgun (WGS) entry which is preliminary data.</text>
</comment>
<keyword evidence="3" id="KW-1185">Reference proteome</keyword>
<dbReference type="Proteomes" id="UP001292094">
    <property type="component" value="Unassembled WGS sequence"/>
</dbReference>
<accession>A0AAE1NM97</accession>
<evidence type="ECO:0000313" key="3">
    <source>
        <dbReference type="Proteomes" id="UP001292094"/>
    </source>
</evidence>